<dbReference type="InterPro" id="IPR006944">
    <property type="entry name" value="Phage/GTA_portal"/>
</dbReference>
<reference evidence="4" key="1">
    <citation type="journal article" date="2021" name="Proc. Natl. Acad. Sci. U.S.A.">
        <title>A Catalog of Tens of Thousands of Viruses from Human Metagenomes Reveals Hidden Associations with Chronic Diseases.</title>
        <authorList>
            <person name="Tisza M.J."/>
            <person name="Buck C.B."/>
        </authorList>
    </citation>
    <scope>NUCLEOTIDE SEQUENCE</scope>
    <source>
        <strain evidence="4">CtrEx11</strain>
    </source>
</reference>
<proteinExistence type="predicted"/>
<keyword evidence="2" id="KW-1160">Virus entry into host cell</keyword>
<keyword evidence="2" id="KW-1171">Viral genome ejection through host cell envelope</keyword>
<sequence length="402" mass="45185">MSILDRLFRRERTRTKTELINEPVSGFSMYGGDAYSNDIFREAVDAIARNAGKLKGSHVVTYAGERHETIDGRLNRLLQTRPNRYMSSYDFLYKLTTRLFLYNNAFAYIDRDERGNVRALYPITATHVDILSDATGSLFCGFMLRDGREVTLPYDDIVHLRRFFNENEILGEDNTAIASGIELAQTQNDGITSAIRAGASIRGILSFTQIMSPTKLKEEKDAFVKDYLELGNEGGVIATDQKMSYTPIDHKPVLLDADQAKEIKTKIYNYLGLTESIVNSSYTEDEYAAFYESTLEPIAIALSQEFTAKVFNDREQAFGNSIVFESGRLQFTSNKTKVSLIAQLAPYGLLTINQALEILNLPSVADGDKRLQALNMIDQSIATEYQLGKKPDNRLKEGSDDE</sequence>
<dbReference type="NCBIfam" id="TIGR01537">
    <property type="entry name" value="portal_HK97"/>
    <property type="match status" value="1"/>
</dbReference>
<name>A0A8S5V5G7_9CAUD</name>
<keyword evidence="1" id="KW-0118">Viral capsid assembly</keyword>
<dbReference type="InterPro" id="IPR006427">
    <property type="entry name" value="Portal_HK97"/>
</dbReference>
<evidence type="ECO:0000256" key="2">
    <source>
        <dbReference type="ARBA" id="ARBA00023009"/>
    </source>
</evidence>
<evidence type="ECO:0000313" key="4">
    <source>
        <dbReference type="EMBL" id="DAG01942.1"/>
    </source>
</evidence>
<organism evidence="4">
    <name type="scientific">Myoviridae sp. ctrEx11</name>
    <dbReference type="NCBI Taxonomy" id="2825180"/>
    <lineage>
        <taxon>Viruses</taxon>
        <taxon>Duplodnaviria</taxon>
        <taxon>Heunggongvirae</taxon>
        <taxon>Uroviricota</taxon>
        <taxon>Caudoviricetes</taxon>
    </lineage>
</organism>
<evidence type="ECO:0000256" key="1">
    <source>
        <dbReference type="ARBA" id="ARBA00022950"/>
    </source>
</evidence>
<protein>
    <submittedName>
        <fullName evidence="4">Portal protein</fullName>
    </submittedName>
</protein>
<dbReference type="EMBL" id="BK016200">
    <property type="protein sequence ID" value="DAG01942.1"/>
    <property type="molecule type" value="Genomic_DNA"/>
</dbReference>
<evidence type="ECO:0000256" key="3">
    <source>
        <dbReference type="ARBA" id="ARBA00023219"/>
    </source>
</evidence>
<accession>A0A8S5V5G7</accession>
<keyword evidence="2" id="KW-1162">Viral penetration into host cytoplasm</keyword>
<keyword evidence="1" id="KW-1188">Viral release from host cell</keyword>
<keyword evidence="3" id="KW-0231">Viral genome packaging</keyword>
<dbReference type="Pfam" id="PF04860">
    <property type="entry name" value="Phage_portal"/>
    <property type="match status" value="1"/>
</dbReference>